<dbReference type="Proteomes" id="UP000232722">
    <property type="component" value="Unassembled WGS sequence"/>
</dbReference>
<reference evidence="1 2" key="2">
    <citation type="submission" date="2017-09" db="EMBL/GenBank/DDBJ databases">
        <title>Extensive intraspecific genome diversity in a model arbuscular mycorrhizal fungus.</title>
        <authorList>
            <person name="Chen E.C."/>
            <person name="Morin E."/>
            <person name="Beaudet D."/>
            <person name="Noel J."/>
            <person name="Ndikumana S."/>
            <person name="Charron P."/>
            <person name="St-Onge C."/>
            <person name="Giorgi J."/>
            <person name="Grigoriev I.V."/>
            <person name="Roux C."/>
            <person name="Martin F.M."/>
            <person name="Corradi N."/>
        </authorList>
    </citation>
    <scope>NUCLEOTIDE SEQUENCE [LARGE SCALE GENOMIC DNA]</scope>
    <source>
        <strain evidence="1 2">A5</strain>
    </source>
</reference>
<dbReference type="VEuPathDB" id="FungiDB:RhiirA1_529828"/>
<dbReference type="VEuPathDB" id="FungiDB:FUN_005189"/>
<proteinExistence type="predicted"/>
<comment type="caution">
    <text evidence="1">The sequence shown here is derived from an EMBL/GenBank/DDBJ whole genome shotgun (WGS) entry which is preliminary data.</text>
</comment>
<gene>
    <name evidence="1" type="ORF">RhiirA5_500686</name>
</gene>
<organism evidence="1 2">
    <name type="scientific">Rhizophagus irregularis</name>
    <dbReference type="NCBI Taxonomy" id="588596"/>
    <lineage>
        <taxon>Eukaryota</taxon>
        <taxon>Fungi</taxon>
        <taxon>Fungi incertae sedis</taxon>
        <taxon>Mucoromycota</taxon>
        <taxon>Glomeromycotina</taxon>
        <taxon>Glomeromycetes</taxon>
        <taxon>Glomerales</taxon>
        <taxon>Glomeraceae</taxon>
        <taxon>Rhizophagus</taxon>
    </lineage>
</organism>
<accession>A0A2N0PKP4</accession>
<reference evidence="1 2" key="1">
    <citation type="submission" date="2016-04" db="EMBL/GenBank/DDBJ databases">
        <title>Genome analyses suggest a sexual origin of heterokaryosis in a supposedly ancient asexual fungus.</title>
        <authorList>
            <person name="Ropars J."/>
            <person name="Sedzielewska K."/>
            <person name="Noel J."/>
            <person name="Charron P."/>
            <person name="Farinelli L."/>
            <person name="Marton T."/>
            <person name="Kruger M."/>
            <person name="Pelin A."/>
            <person name="Brachmann A."/>
            <person name="Corradi N."/>
        </authorList>
    </citation>
    <scope>NUCLEOTIDE SEQUENCE [LARGE SCALE GENOMIC DNA]</scope>
    <source>
        <strain evidence="1 2">A5</strain>
    </source>
</reference>
<sequence>MSIAAALYLSMNEFNLISNIEIMHVLSQQMINIRYQMVRVYLYLQVFIIKKTLTSTEGKITEADHDDFTKLSLTPSVTLFVNIPDNISESFYDGKVYVCYKDTVFQPSSALRNSTEFFNLVNQQYQNQPLPSILSLYTDGSPDHRCTFGSVQVALICLFLASDFDMLIAVRTVPHHSVAIGRDELKDEFETLKTLEDIREKSKDNPNLKAELQKCITIQELIRERTKYLFGKMKHLKLMILHQTWKLMKCLRVYATLTNNETTQQQMRKHKPLVEFIETHCQERAYSFQIKKCNQATYKIRYPIRMPIDIFLIQYHHEKNSVLPQSIWSLKLVIHD</sequence>
<evidence type="ECO:0000313" key="1">
    <source>
        <dbReference type="EMBL" id="PKC07403.1"/>
    </source>
</evidence>
<dbReference type="EMBL" id="LLXJ01000645">
    <property type="protein sequence ID" value="PKC07403.1"/>
    <property type="molecule type" value="Genomic_DNA"/>
</dbReference>
<protein>
    <submittedName>
        <fullName evidence="1">Uncharacterized protein</fullName>
    </submittedName>
</protein>
<dbReference type="AlphaFoldDB" id="A0A2N0PKP4"/>
<name>A0A2N0PKP4_9GLOM</name>
<evidence type="ECO:0000313" key="2">
    <source>
        <dbReference type="Proteomes" id="UP000232722"/>
    </source>
</evidence>